<gene>
    <name evidence="8" type="primary">modD</name>
    <name evidence="8" type="ORF">G3446_18180</name>
</gene>
<feature type="domain" description="Quinolinate phosphoribosyl transferase C-terminal" evidence="6">
    <location>
        <begin position="109"/>
        <end position="276"/>
    </location>
</feature>
<evidence type="ECO:0000256" key="3">
    <source>
        <dbReference type="ARBA" id="ARBA00022676"/>
    </source>
</evidence>
<dbReference type="CDD" id="cd01573">
    <property type="entry name" value="modD_like"/>
    <property type="match status" value="1"/>
</dbReference>
<dbReference type="Pfam" id="PF02749">
    <property type="entry name" value="QRPTase_N"/>
    <property type="match status" value="1"/>
</dbReference>
<evidence type="ECO:0000256" key="4">
    <source>
        <dbReference type="ARBA" id="ARBA00022679"/>
    </source>
</evidence>
<dbReference type="SUPFAM" id="SSF51690">
    <property type="entry name" value="Nicotinate/Quinolinate PRTase C-terminal domain-like"/>
    <property type="match status" value="1"/>
</dbReference>
<dbReference type="Gene3D" id="3.90.1170.20">
    <property type="entry name" value="Quinolinate phosphoribosyl transferase, N-terminal domain"/>
    <property type="match status" value="1"/>
</dbReference>
<evidence type="ECO:0000313" key="8">
    <source>
        <dbReference type="EMBL" id="NEV63791.1"/>
    </source>
</evidence>
<dbReference type="InterPro" id="IPR036068">
    <property type="entry name" value="Nicotinate_pribotase-like_C"/>
</dbReference>
<dbReference type="RefSeq" id="WP_164454252.1">
    <property type="nucleotide sequence ID" value="NZ_JAAIJQ010000062.1"/>
</dbReference>
<dbReference type="InterPro" id="IPR037128">
    <property type="entry name" value="Quinolinate_PRibosylTase_N_sf"/>
</dbReference>
<keyword evidence="4 5" id="KW-0808">Transferase</keyword>
<evidence type="ECO:0000259" key="7">
    <source>
        <dbReference type="Pfam" id="PF02749"/>
    </source>
</evidence>
<dbReference type="GO" id="GO:0009435">
    <property type="term" value="P:NAD+ biosynthetic process"/>
    <property type="evidence" value="ECO:0007669"/>
    <property type="project" value="InterPro"/>
</dbReference>
<dbReference type="Gene3D" id="3.20.20.70">
    <property type="entry name" value="Aldolase class I"/>
    <property type="match status" value="1"/>
</dbReference>
<dbReference type="InterPro" id="IPR006242">
    <property type="entry name" value="ModD"/>
</dbReference>
<dbReference type="NCBIfam" id="TIGR01334">
    <property type="entry name" value="modD"/>
    <property type="match status" value="1"/>
</dbReference>
<dbReference type="InterPro" id="IPR002638">
    <property type="entry name" value="Quinolinate_PRibosylTrfase_C"/>
</dbReference>
<dbReference type="SUPFAM" id="SSF54675">
    <property type="entry name" value="Nicotinate/Quinolinate PRTase N-terminal domain-like"/>
    <property type="match status" value="1"/>
</dbReference>
<keyword evidence="9" id="KW-1185">Reference proteome</keyword>
<dbReference type="PANTHER" id="PTHR32179">
    <property type="entry name" value="NICOTINATE-NUCLEOTIDE PYROPHOSPHORYLASE [CARBOXYLATING]"/>
    <property type="match status" value="1"/>
</dbReference>
<dbReference type="GO" id="GO:0004514">
    <property type="term" value="F:nicotinate-nucleotide diphosphorylase (carboxylating) activity"/>
    <property type="evidence" value="ECO:0007669"/>
    <property type="project" value="InterPro"/>
</dbReference>
<feature type="domain" description="Quinolinate phosphoribosyl transferase N-terminal" evidence="7">
    <location>
        <begin position="24"/>
        <end position="107"/>
    </location>
</feature>
<reference evidence="8 9" key="1">
    <citation type="submission" date="2020-02" db="EMBL/GenBank/DDBJ databases">
        <title>Genome sequences of Thiorhodococcus mannitoliphagus and Thiorhodococcus minor, purple sulfur photosynthetic bacteria in the gammaproteobacterial family, Chromatiaceae.</title>
        <authorList>
            <person name="Aviles F.A."/>
            <person name="Meyer T.E."/>
            <person name="Kyndt J.A."/>
        </authorList>
    </citation>
    <scope>NUCLEOTIDE SEQUENCE [LARGE SCALE GENOMIC DNA]</scope>
    <source>
        <strain evidence="8 9">DSM 11518</strain>
    </source>
</reference>
<dbReference type="EMBL" id="JAAIJQ010000062">
    <property type="protein sequence ID" value="NEV63791.1"/>
    <property type="molecule type" value="Genomic_DNA"/>
</dbReference>
<dbReference type="AlphaFoldDB" id="A0A6M0K3I4"/>
<evidence type="ECO:0000313" key="9">
    <source>
        <dbReference type="Proteomes" id="UP000483379"/>
    </source>
</evidence>
<evidence type="ECO:0000256" key="1">
    <source>
        <dbReference type="ARBA" id="ARBA00009400"/>
    </source>
</evidence>
<name>A0A6M0K3I4_9GAMM</name>
<comment type="caution">
    <text evidence="8">The sequence shown here is derived from an EMBL/GenBank/DDBJ whole genome shotgun (WGS) entry which is preliminary data.</text>
</comment>
<dbReference type="InterPro" id="IPR022412">
    <property type="entry name" value="Quinolinate_PRibosylTrfase_N"/>
</dbReference>
<dbReference type="Proteomes" id="UP000483379">
    <property type="component" value="Unassembled WGS sequence"/>
</dbReference>
<dbReference type="InterPro" id="IPR027277">
    <property type="entry name" value="NadC/ModD"/>
</dbReference>
<dbReference type="GO" id="GO:0005737">
    <property type="term" value="C:cytoplasm"/>
    <property type="evidence" value="ECO:0007669"/>
    <property type="project" value="TreeGrafter"/>
</dbReference>
<evidence type="ECO:0000259" key="6">
    <source>
        <dbReference type="Pfam" id="PF01729"/>
    </source>
</evidence>
<sequence length="280" mass="29580">MMTPPVLSDQELHALLSEDVPFGDLTTESLGIGAKLGQIRFFARDPMVACGIEEAVRMFQLCGAEAEARLASGADATPETLLLEASGSASALHQGWKAAQTLIEWCSGISSRAAEIVTAARRGSPDAMVAGTRKNVPGTRRLAVKAFKAGGAIMHRNGLSETLLVFAEHRQFIGDETPAQTVARLRRQCPEKRVVVEVATPDEALAWAEADVLQLEKFSPKAVAEVAKALAARGSSAIVAAAGGVNAKNAEDYARAGAKLLVTTAPHLAPPRDVQVRFFS</sequence>
<comment type="similarity">
    <text evidence="1 5">Belongs to the NadC/ModD family.</text>
</comment>
<dbReference type="Pfam" id="PF01729">
    <property type="entry name" value="QRPTase_C"/>
    <property type="match status" value="1"/>
</dbReference>
<proteinExistence type="inferred from homology"/>
<keyword evidence="3 5" id="KW-0328">Glycosyltransferase</keyword>
<dbReference type="GO" id="GO:0034213">
    <property type="term" value="P:quinolinate catabolic process"/>
    <property type="evidence" value="ECO:0007669"/>
    <property type="project" value="TreeGrafter"/>
</dbReference>
<protein>
    <recommendedName>
        <fullName evidence="2">Putative pyrophosphorylase ModD</fullName>
    </recommendedName>
</protein>
<evidence type="ECO:0000256" key="5">
    <source>
        <dbReference type="PIRNR" id="PIRNR006250"/>
    </source>
</evidence>
<accession>A0A6M0K3I4</accession>
<organism evidence="8 9">
    <name type="scientific">Thiorhodococcus minor</name>
    <dbReference type="NCBI Taxonomy" id="57489"/>
    <lineage>
        <taxon>Bacteria</taxon>
        <taxon>Pseudomonadati</taxon>
        <taxon>Pseudomonadota</taxon>
        <taxon>Gammaproteobacteria</taxon>
        <taxon>Chromatiales</taxon>
        <taxon>Chromatiaceae</taxon>
        <taxon>Thiorhodococcus</taxon>
    </lineage>
</organism>
<dbReference type="PIRSF" id="PIRSF006250">
    <property type="entry name" value="NadC_ModD"/>
    <property type="match status" value="1"/>
</dbReference>
<dbReference type="PANTHER" id="PTHR32179:SF4">
    <property type="entry name" value="PYROPHOSPHORYLASE MODD-RELATED"/>
    <property type="match status" value="1"/>
</dbReference>
<evidence type="ECO:0000256" key="2">
    <source>
        <dbReference type="ARBA" id="ARBA00019205"/>
    </source>
</evidence>
<dbReference type="InterPro" id="IPR013785">
    <property type="entry name" value="Aldolase_TIM"/>
</dbReference>